<protein>
    <recommendedName>
        <fullName evidence="1">NB-ARC domain-containing protein</fullName>
    </recommendedName>
</protein>
<dbReference type="SUPFAM" id="SSF52540">
    <property type="entry name" value="P-loop containing nucleoside triphosphate hydrolases"/>
    <property type="match status" value="1"/>
</dbReference>
<dbReference type="InterPro" id="IPR027417">
    <property type="entry name" value="P-loop_NTPase"/>
</dbReference>
<feature type="domain" description="NB-ARC" evidence="1">
    <location>
        <begin position="13"/>
        <end position="53"/>
    </location>
</feature>
<organism evidence="2 3">
    <name type="scientific">Citrus sinensis</name>
    <name type="common">Sweet orange</name>
    <name type="synonym">Citrus aurantium var. sinensis</name>
    <dbReference type="NCBI Taxonomy" id="2711"/>
    <lineage>
        <taxon>Eukaryota</taxon>
        <taxon>Viridiplantae</taxon>
        <taxon>Streptophyta</taxon>
        <taxon>Embryophyta</taxon>
        <taxon>Tracheophyta</taxon>
        <taxon>Spermatophyta</taxon>
        <taxon>Magnoliopsida</taxon>
        <taxon>eudicotyledons</taxon>
        <taxon>Gunneridae</taxon>
        <taxon>Pentapetalae</taxon>
        <taxon>rosids</taxon>
        <taxon>malvids</taxon>
        <taxon>Sapindales</taxon>
        <taxon>Rutaceae</taxon>
        <taxon>Aurantioideae</taxon>
        <taxon>Citrus</taxon>
    </lineage>
</organism>
<dbReference type="GO" id="GO:0043531">
    <property type="term" value="F:ADP binding"/>
    <property type="evidence" value="ECO:0007669"/>
    <property type="project" value="InterPro"/>
</dbReference>
<evidence type="ECO:0000259" key="1">
    <source>
        <dbReference type="Pfam" id="PF00931"/>
    </source>
</evidence>
<dbReference type="Pfam" id="PF00931">
    <property type="entry name" value="NB-ARC"/>
    <property type="match status" value="1"/>
</dbReference>
<name>A0A067DD63_CITSI</name>
<evidence type="ECO:0000313" key="3">
    <source>
        <dbReference type="Proteomes" id="UP000027120"/>
    </source>
</evidence>
<reference evidence="2 3" key="1">
    <citation type="submission" date="2014-04" db="EMBL/GenBank/DDBJ databases">
        <authorList>
            <consortium name="International Citrus Genome Consortium"/>
            <person name="Gmitter F."/>
            <person name="Chen C."/>
            <person name="Farmerie W."/>
            <person name="Harkins T."/>
            <person name="Desany B."/>
            <person name="Mohiuddin M."/>
            <person name="Kodira C."/>
            <person name="Borodovsky M."/>
            <person name="Lomsadze A."/>
            <person name="Burns P."/>
            <person name="Jenkins J."/>
            <person name="Prochnik S."/>
            <person name="Shu S."/>
            <person name="Chapman J."/>
            <person name="Pitluck S."/>
            <person name="Schmutz J."/>
            <person name="Rokhsar D."/>
        </authorList>
    </citation>
    <scope>NUCLEOTIDE SEQUENCE</scope>
</reference>
<dbReference type="Gene3D" id="3.40.50.300">
    <property type="entry name" value="P-loop containing nucleotide triphosphate hydrolases"/>
    <property type="match status" value="1"/>
</dbReference>
<proteinExistence type="predicted"/>
<dbReference type="InterPro" id="IPR002182">
    <property type="entry name" value="NB-ARC"/>
</dbReference>
<keyword evidence="3" id="KW-1185">Reference proteome</keyword>
<dbReference type="STRING" id="2711.A0A067DD63"/>
<accession>A0A067DD63</accession>
<dbReference type="AlphaFoldDB" id="A0A067DD63"/>
<dbReference type="Proteomes" id="UP000027120">
    <property type="component" value="Unassembled WGS sequence"/>
</dbReference>
<dbReference type="EMBL" id="KK785764">
    <property type="protein sequence ID" value="KDO40939.1"/>
    <property type="molecule type" value="Genomic_DNA"/>
</dbReference>
<feature type="non-terminal residue" evidence="2">
    <location>
        <position position="1"/>
    </location>
</feature>
<gene>
    <name evidence="2" type="ORF">CISIN_1g036195mg</name>
</gene>
<evidence type="ECO:0000313" key="2">
    <source>
        <dbReference type="EMBL" id="KDO40939.1"/>
    </source>
</evidence>
<sequence length="183" mass="21103">ALHLYRPHLRYIEDDGVKIIGLYGVRGVGKSTLIKQLNDMFSDMSHKFAIYAVSLQKKISVCSFILIRRAYFFKLPNLKSICHEALAFPCLERIYVHGCPSLRKLPFSLESGKRNGVLIGEEEWWNQLEWDDEATKHVFSSKLIITTPQTVISIPQPSYTYEATIRPRYELICIDVDDTGHNR</sequence>